<dbReference type="Proteomes" id="UP000193642">
    <property type="component" value="Unassembled WGS sequence"/>
</dbReference>
<evidence type="ECO:0000313" key="5">
    <source>
        <dbReference type="Proteomes" id="UP000193642"/>
    </source>
</evidence>
<feature type="region of interest" description="Disordered" evidence="2">
    <location>
        <begin position="248"/>
        <end position="377"/>
    </location>
</feature>
<dbReference type="PROSITE" id="PS50118">
    <property type="entry name" value="HMG_BOX_2"/>
    <property type="match status" value="1"/>
</dbReference>
<feature type="region of interest" description="Disordered" evidence="2">
    <location>
        <begin position="495"/>
        <end position="517"/>
    </location>
</feature>
<feature type="compositionally biased region" description="Low complexity" evidence="2">
    <location>
        <begin position="294"/>
        <end position="305"/>
    </location>
</feature>
<dbReference type="EMBL" id="MCGO01000056">
    <property type="protein sequence ID" value="ORY36320.1"/>
    <property type="molecule type" value="Genomic_DNA"/>
</dbReference>
<proteinExistence type="predicted"/>
<accession>A0A1Y2BNJ3</accession>
<dbReference type="SMART" id="SM00398">
    <property type="entry name" value="HMG"/>
    <property type="match status" value="1"/>
</dbReference>
<dbReference type="InterPro" id="IPR009071">
    <property type="entry name" value="HMG_box_dom"/>
</dbReference>
<dbReference type="SUPFAM" id="SSF47095">
    <property type="entry name" value="HMG-box"/>
    <property type="match status" value="1"/>
</dbReference>
<dbReference type="AlphaFoldDB" id="A0A1Y2BNJ3"/>
<evidence type="ECO:0000256" key="2">
    <source>
        <dbReference type="SAM" id="MobiDB-lite"/>
    </source>
</evidence>
<keyword evidence="1" id="KW-0539">Nucleus</keyword>
<dbReference type="SUPFAM" id="SSF49879">
    <property type="entry name" value="SMAD/FHA domain"/>
    <property type="match status" value="1"/>
</dbReference>
<keyword evidence="5" id="KW-1185">Reference proteome</keyword>
<feature type="compositionally biased region" description="Basic residues" evidence="2">
    <location>
        <begin position="367"/>
        <end position="377"/>
    </location>
</feature>
<feature type="domain" description="HMG box" evidence="3">
    <location>
        <begin position="375"/>
        <end position="430"/>
    </location>
</feature>
<dbReference type="GO" id="GO:0005634">
    <property type="term" value="C:nucleus"/>
    <property type="evidence" value="ECO:0007669"/>
    <property type="project" value="UniProtKB-UniRule"/>
</dbReference>
<evidence type="ECO:0000256" key="1">
    <source>
        <dbReference type="PROSITE-ProRule" id="PRU00267"/>
    </source>
</evidence>
<feature type="region of interest" description="Disordered" evidence="2">
    <location>
        <begin position="421"/>
        <end position="477"/>
    </location>
</feature>
<keyword evidence="1" id="KW-0238">DNA-binding</keyword>
<dbReference type="InterPro" id="IPR008984">
    <property type="entry name" value="SMAD_FHA_dom_sf"/>
</dbReference>
<sequence>MLYAIRLVPKAVSSSTLPPPLNEGETTIGRGFQGLSDGQLSRKQLSVLVDASAGTIFVTRLGNNPSRFLPAATSTTSTTSAASVVAPPKELPKDTPVQLFHGDTLFLVGLKHAFTVVVEHVSTTMALPTQALGTIALAGGGPSLTASLGRATTFSKKGGTTLAQSLSGGFAENKWDDDLDTDMHRITHQEKERRWTDDEDDDGKFDTKKFGIARKTGAKRRVCRADFSDESDDLFGFEDEAIELIHTREDSGLTQTKDETALSPKAKKPRRSTSTVVPARPHKKKTLQLNPVTSDSINSSVESSSPAKPKTPRVTRSQSYLSAIERRRRVEELRQKRTQSRVSVIEEGAEEGEDDDDDEEVEGVGARTRKSSVQTKRRITAYAMYSKEERKKIKNENPNASTAEVTALLRSRFNLLQDNDRDHYHALAAEKNGEGPSSSSLPVAPPPPPPRRKLKRVTSVRPETVQEESSAESEEIPLLSRRKIKVIPESLDVEVLQEQQHDSDESSGSPIIMKRKL</sequence>
<gene>
    <name evidence="4" type="ORF">BCR33DRAFT_722120</name>
</gene>
<dbReference type="Gene3D" id="2.60.200.20">
    <property type="match status" value="1"/>
</dbReference>
<reference evidence="4 5" key="1">
    <citation type="submission" date="2016-07" db="EMBL/GenBank/DDBJ databases">
        <title>Pervasive Adenine N6-methylation of Active Genes in Fungi.</title>
        <authorList>
            <consortium name="DOE Joint Genome Institute"/>
            <person name="Mondo S.J."/>
            <person name="Dannebaum R.O."/>
            <person name="Kuo R.C."/>
            <person name="Labutti K."/>
            <person name="Haridas S."/>
            <person name="Kuo A."/>
            <person name="Salamov A."/>
            <person name="Ahrendt S.R."/>
            <person name="Lipzen A."/>
            <person name="Sullivan W."/>
            <person name="Andreopoulos W.B."/>
            <person name="Clum A."/>
            <person name="Lindquist E."/>
            <person name="Daum C."/>
            <person name="Ramamoorthy G.K."/>
            <person name="Gryganskyi A."/>
            <person name="Culley D."/>
            <person name="Magnuson J.K."/>
            <person name="James T.Y."/>
            <person name="O'Malley M.A."/>
            <person name="Stajich J.E."/>
            <person name="Spatafora J.W."/>
            <person name="Visel A."/>
            <person name="Grigoriev I.V."/>
        </authorList>
    </citation>
    <scope>NUCLEOTIDE SEQUENCE [LARGE SCALE GENOMIC DNA]</scope>
    <source>
        <strain evidence="4 5">JEL800</strain>
    </source>
</reference>
<protein>
    <recommendedName>
        <fullName evidence="3">HMG box domain-containing protein</fullName>
    </recommendedName>
</protein>
<feature type="compositionally biased region" description="Acidic residues" evidence="2">
    <location>
        <begin position="465"/>
        <end position="475"/>
    </location>
</feature>
<feature type="compositionally biased region" description="Basic and acidic residues" evidence="2">
    <location>
        <begin position="248"/>
        <end position="260"/>
    </location>
</feature>
<dbReference type="InterPro" id="IPR036910">
    <property type="entry name" value="HMG_box_dom_sf"/>
</dbReference>
<feature type="compositionally biased region" description="Acidic residues" evidence="2">
    <location>
        <begin position="347"/>
        <end position="362"/>
    </location>
</feature>
<comment type="caution">
    <text evidence="4">The sequence shown here is derived from an EMBL/GenBank/DDBJ whole genome shotgun (WGS) entry which is preliminary data.</text>
</comment>
<dbReference type="GO" id="GO:0003677">
    <property type="term" value="F:DNA binding"/>
    <property type="evidence" value="ECO:0007669"/>
    <property type="project" value="UniProtKB-UniRule"/>
</dbReference>
<dbReference type="Gene3D" id="1.10.30.10">
    <property type="entry name" value="High mobility group box domain"/>
    <property type="match status" value="1"/>
</dbReference>
<dbReference type="OrthoDB" id="2128552at2759"/>
<organism evidence="4 5">
    <name type="scientific">Rhizoclosmatium globosum</name>
    <dbReference type="NCBI Taxonomy" id="329046"/>
    <lineage>
        <taxon>Eukaryota</taxon>
        <taxon>Fungi</taxon>
        <taxon>Fungi incertae sedis</taxon>
        <taxon>Chytridiomycota</taxon>
        <taxon>Chytridiomycota incertae sedis</taxon>
        <taxon>Chytridiomycetes</taxon>
        <taxon>Chytridiales</taxon>
        <taxon>Chytriomycetaceae</taxon>
        <taxon>Rhizoclosmatium</taxon>
    </lineage>
</organism>
<dbReference type="CDD" id="cd00084">
    <property type="entry name" value="HMG-box_SF"/>
    <property type="match status" value="1"/>
</dbReference>
<feature type="DNA-binding region" description="HMG box" evidence="1">
    <location>
        <begin position="375"/>
        <end position="430"/>
    </location>
</feature>
<evidence type="ECO:0000259" key="3">
    <source>
        <dbReference type="PROSITE" id="PS50118"/>
    </source>
</evidence>
<feature type="compositionally biased region" description="Basic and acidic residues" evidence="2">
    <location>
        <begin position="324"/>
        <end position="335"/>
    </location>
</feature>
<name>A0A1Y2BNJ3_9FUNG</name>
<evidence type="ECO:0000313" key="4">
    <source>
        <dbReference type="EMBL" id="ORY36320.1"/>
    </source>
</evidence>
<dbReference type="CDD" id="cd22671">
    <property type="entry name" value="FHA_APTX-like"/>
    <property type="match status" value="1"/>
</dbReference>
<dbReference type="Pfam" id="PF00505">
    <property type="entry name" value="HMG_box"/>
    <property type="match status" value="1"/>
</dbReference>